<dbReference type="RefSeq" id="WP_174977125.1">
    <property type="nucleotide sequence ID" value="NZ_CABPSE010000003.1"/>
</dbReference>
<evidence type="ECO:0000313" key="2">
    <source>
        <dbReference type="Proteomes" id="UP000383971"/>
    </source>
</evidence>
<protein>
    <submittedName>
        <fullName evidence="1">Uncharacterized protein</fullName>
    </submittedName>
</protein>
<accession>A0A5E4TGX7</accession>
<evidence type="ECO:0000313" key="1">
    <source>
        <dbReference type="EMBL" id="VVD86243.1"/>
    </source>
</evidence>
<reference evidence="1 2" key="1">
    <citation type="submission" date="2019-08" db="EMBL/GenBank/DDBJ databases">
        <authorList>
            <person name="Peeters C."/>
        </authorList>
    </citation>
    <scope>NUCLEOTIDE SEQUENCE [LARGE SCALE GENOMIC DNA]</scope>
    <source>
        <strain evidence="1 2">LMG 31111</strain>
    </source>
</reference>
<sequence>MSATEEPRDPTVATLPIIERDTACLTEVPDFEVIPVEGCVSSSNVLGF</sequence>
<name>A0A5E4TGX7_9BURK</name>
<dbReference type="EMBL" id="CABPSE010000003">
    <property type="protein sequence ID" value="VVD86243.1"/>
    <property type="molecule type" value="Genomic_DNA"/>
</dbReference>
<proteinExistence type="predicted"/>
<dbReference type="AlphaFoldDB" id="A0A5E4TGX7"/>
<organism evidence="1 2">
    <name type="scientific">Pandoraea communis</name>
    <dbReference type="NCBI Taxonomy" id="2508297"/>
    <lineage>
        <taxon>Bacteria</taxon>
        <taxon>Pseudomonadati</taxon>
        <taxon>Pseudomonadota</taxon>
        <taxon>Betaproteobacteria</taxon>
        <taxon>Burkholderiales</taxon>
        <taxon>Burkholderiaceae</taxon>
        <taxon>Pandoraea</taxon>
    </lineage>
</organism>
<keyword evidence="2" id="KW-1185">Reference proteome</keyword>
<dbReference type="Proteomes" id="UP000383971">
    <property type="component" value="Unassembled WGS sequence"/>
</dbReference>
<gene>
    <name evidence="1" type="ORF">PCO31111_01388</name>
</gene>